<dbReference type="InterPro" id="IPR036388">
    <property type="entry name" value="WH-like_DNA-bd_sf"/>
</dbReference>
<keyword evidence="3" id="KW-1185">Reference proteome</keyword>
<dbReference type="EMBL" id="JBBHLI010000014">
    <property type="protein sequence ID" value="MEK9502685.1"/>
    <property type="molecule type" value="Genomic_DNA"/>
</dbReference>
<gene>
    <name evidence="2" type="ORF">WI372_16945</name>
</gene>
<organism evidence="2 3">
    <name type="scientific">Gaopeijia maritima</name>
    <dbReference type="NCBI Taxonomy" id="3119007"/>
    <lineage>
        <taxon>Bacteria</taxon>
        <taxon>Pseudomonadati</taxon>
        <taxon>Gemmatimonadota</taxon>
        <taxon>Longimicrobiia</taxon>
        <taxon>Gaopeijiales</taxon>
        <taxon>Gaopeijiaceae</taxon>
        <taxon>Gaopeijia</taxon>
    </lineage>
</organism>
<evidence type="ECO:0000313" key="2">
    <source>
        <dbReference type="EMBL" id="MEK9502685.1"/>
    </source>
</evidence>
<dbReference type="InterPro" id="IPR005149">
    <property type="entry name" value="Tscrpt_reg_PadR_N"/>
</dbReference>
<sequence>MARRDGSDFPGELEQMLMLAALQLDDEAYGAAMANLLEDRVGRRVSRGSIYVTLDRLEAKGLIRSRMSEPRAERGGRPRRLIEVTADGVAQLRRSREALETLWHGLESVARG</sequence>
<reference evidence="2 3" key="1">
    <citation type="submission" date="2024-02" db="EMBL/GenBank/DDBJ databases">
        <title>A novel Gemmatimonadota bacterium.</title>
        <authorList>
            <person name="Du Z.-J."/>
            <person name="Ye Y.-Q."/>
        </authorList>
    </citation>
    <scope>NUCLEOTIDE SEQUENCE [LARGE SCALE GENOMIC DNA]</scope>
    <source>
        <strain evidence="2 3">DH-20</strain>
    </source>
</reference>
<dbReference type="InterPro" id="IPR036390">
    <property type="entry name" value="WH_DNA-bd_sf"/>
</dbReference>
<evidence type="ECO:0000259" key="1">
    <source>
        <dbReference type="Pfam" id="PF03551"/>
    </source>
</evidence>
<name>A0ABU9EGR7_9BACT</name>
<protein>
    <submittedName>
        <fullName evidence="2">Helix-turn-helix transcriptional regulator</fullName>
    </submittedName>
</protein>
<dbReference type="Proteomes" id="UP001484239">
    <property type="component" value="Unassembled WGS sequence"/>
</dbReference>
<dbReference type="PANTHER" id="PTHR43252:SF2">
    <property type="entry name" value="TRANSCRIPTION REGULATOR, PADR-LIKE FAMILY"/>
    <property type="match status" value="1"/>
</dbReference>
<evidence type="ECO:0000313" key="3">
    <source>
        <dbReference type="Proteomes" id="UP001484239"/>
    </source>
</evidence>
<dbReference type="SUPFAM" id="SSF46785">
    <property type="entry name" value="Winged helix' DNA-binding domain"/>
    <property type="match status" value="1"/>
</dbReference>
<accession>A0ABU9EGR7</accession>
<dbReference type="Gene3D" id="1.10.10.10">
    <property type="entry name" value="Winged helix-like DNA-binding domain superfamily/Winged helix DNA-binding domain"/>
    <property type="match status" value="1"/>
</dbReference>
<dbReference type="Pfam" id="PF03551">
    <property type="entry name" value="PadR"/>
    <property type="match status" value="1"/>
</dbReference>
<dbReference type="PANTHER" id="PTHR43252">
    <property type="entry name" value="TRANSCRIPTIONAL REGULATOR YQJI"/>
    <property type="match status" value="1"/>
</dbReference>
<feature type="domain" description="Transcription regulator PadR N-terminal" evidence="1">
    <location>
        <begin position="19"/>
        <end position="93"/>
    </location>
</feature>
<comment type="caution">
    <text evidence="2">The sequence shown here is derived from an EMBL/GenBank/DDBJ whole genome shotgun (WGS) entry which is preliminary data.</text>
</comment>
<proteinExistence type="predicted"/>
<dbReference type="RefSeq" id="WP_405279190.1">
    <property type="nucleotide sequence ID" value="NZ_CP144380.1"/>
</dbReference>